<evidence type="ECO:0000256" key="2">
    <source>
        <dbReference type="ARBA" id="ARBA00022679"/>
    </source>
</evidence>
<feature type="binding site" evidence="8">
    <location>
        <position position="854"/>
    </location>
    <ligand>
        <name>ATP</name>
        <dbReference type="ChEBI" id="CHEBI:30616"/>
    </ligand>
</feature>
<comment type="similarity">
    <text evidence="8 10">Belongs to the polyphosphate kinase 1 (PPK1) family.</text>
</comment>
<dbReference type="GO" id="GO:0005525">
    <property type="term" value="F:GTP binding"/>
    <property type="evidence" value="ECO:0007669"/>
    <property type="project" value="UniProtKB-KW"/>
</dbReference>
<dbReference type="SUPFAM" id="SSF143724">
    <property type="entry name" value="PHP14-like"/>
    <property type="match status" value="1"/>
</dbReference>
<feature type="domain" description="Polyphosphate kinase middle" evidence="11">
    <location>
        <begin position="403"/>
        <end position="590"/>
    </location>
</feature>
<comment type="catalytic activity">
    <reaction evidence="8 10">
        <text>[phosphate](n) + ATP = [phosphate](n+1) + ADP</text>
        <dbReference type="Rhea" id="RHEA:19573"/>
        <dbReference type="Rhea" id="RHEA-COMP:9859"/>
        <dbReference type="Rhea" id="RHEA-COMP:14280"/>
        <dbReference type="ChEBI" id="CHEBI:16838"/>
        <dbReference type="ChEBI" id="CHEBI:30616"/>
        <dbReference type="ChEBI" id="CHEBI:456216"/>
        <dbReference type="EC" id="2.7.4.1"/>
    </reaction>
</comment>
<dbReference type="NCBIfam" id="TIGR03552">
    <property type="entry name" value="F420_cofC"/>
    <property type="match status" value="1"/>
</dbReference>
<dbReference type="SUPFAM" id="SSF56024">
    <property type="entry name" value="Phospholipase D/nuclease"/>
    <property type="match status" value="2"/>
</dbReference>
<evidence type="ECO:0000256" key="8">
    <source>
        <dbReference type="HAMAP-Rule" id="MF_00347"/>
    </source>
</evidence>
<evidence type="ECO:0000256" key="3">
    <source>
        <dbReference type="ARBA" id="ARBA00022723"/>
    </source>
</evidence>
<dbReference type="InterPro" id="IPR002835">
    <property type="entry name" value="CofC"/>
</dbReference>
<feature type="domain" description="Polyphosphate kinase C-terminal" evidence="13">
    <location>
        <begin position="792"/>
        <end position="950"/>
    </location>
</feature>
<dbReference type="OrthoDB" id="9761456at2"/>
<evidence type="ECO:0000256" key="5">
    <source>
        <dbReference type="ARBA" id="ARBA00022777"/>
    </source>
</evidence>
<dbReference type="GO" id="GO:0043814">
    <property type="term" value="F:phospholactate guanylyltransferase activity"/>
    <property type="evidence" value="ECO:0007669"/>
    <property type="project" value="InterPro"/>
</dbReference>
<dbReference type="InterPro" id="IPR036832">
    <property type="entry name" value="PPK_N_dom_sf"/>
</dbReference>
<evidence type="ECO:0000259" key="11">
    <source>
        <dbReference type="Pfam" id="PF02503"/>
    </source>
</evidence>
<evidence type="ECO:0000256" key="9">
    <source>
        <dbReference type="HAMAP-Rule" id="MF_02114"/>
    </source>
</evidence>
<feature type="binding site" evidence="9">
    <location>
        <position position="162"/>
    </location>
    <ligand>
        <name>phosphoenolpyruvate</name>
        <dbReference type="ChEBI" id="CHEBI:58702"/>
    </ligand>
</feature>
<dbReference type="InterPro" id="IPR003414">
    <property type="entry name" value="PP_kinase"/>
</dbReference>
<dbReference type="InterPro" id="IPR029044">
    <property type="entry name" value="Nucleotide-diphossugar_trans"/>
</dbReference>
<keyword evidence="4 8" id="KW-0547">Nucleotide-binding</keyword>
<dbReference type="Gene3D" id="3.30.1840.10">
    <property type="entry name" value="Polyphosphate kinase middle domain"/>
    <property type="match status" value="1"/>
</dbReference>
<dbReference type="Pfam" id="PF17941">
    <property type="entry name" value="PP_kinase_C_1"/>
    <property type="match status" value="1"/>
</dbReference>
<evidence type="ECO:0000256" key="10">
    <source>
        <dbReference type="RuleBase" id="RU003800"/>
    </source>
</evidence>
<keyword evidence="5 8" id="KW-0418">Kinase</keyword>
<dbReference type="InterPro" id="IPR025200">
    <property type="entry name" value="PPK_C_dom2"/>
</dbReference>
<dbReference type="Pfam" id="PF02503">
    <property type="entry name" value="PP_kinase"/>
    <property type="match status" value="1"/>
</dbReference>
<dbReference type="Pfam" id="PF13089">
    <property type="entry name" value="PP_kinase_N"/>
    <property type="match status" value="1"/>
</dbReference>
<dbReference type="SUPFAM" id="SSF53448">
    <property type="entry name" value="Nucleotide-diphospho-sugar transferases"/>
    <property type="match status" value="1"/>
</dbReference>
<dbReference type="FunFam" id="3.30.870.10:FF:000001">
    <property type="entry name" value="Polyphosphate kinase"/>
    <property type="match status" value="1"/>
</dbReference>
<evidence type="ECO:0000256" key="6">
    <source>
        <dbReference type="ARBA" id="ARBA00022840"/>
    </source>
</evidence>
<dbReference type="CDD" id="cd09165">
    <property type="entry name" value="PLDc_PaPPK1_C1_like"/>
    <property type="match status" value="1"/>
</dbReference>
<dbReference type="EC" id="2.7.4.1" evidence="8"/>
<gene>
    <name evidence="8 15" type="primary">ppk</name>
    <name evidence="9" type="synonym">fbiD</name>
    <name evidence="15" type="ORF">GOARA_061_01640</name>
</gene>
<keyword evidence="9" id="KW-0342">GTP-binding</keyword>
<dbReference type="InterPro" id="IPR024953">
    <property type="entry name" value="PP_kinase_middle"/>
</dbReference>
<dbReference type="PANTHER" id="PTHR30218:SF0">
    <property type="entry name" value="POLYPHOSPHATE KINASE"/>
    <property type="match status" value="1"/>
</dbReference>
<dbReference type="Gene3D" id="3.90.550.10">
    <property type="entry name" value="Spore Coat Polysaccharide Biosynthesis Protein SpsA, Chain A"/>
    <property type="match status" value="1"/>
</dbReference>
<name>G7H4E9_9ACTN</name>
<dbReference type="NCBIfam" id="NF003921">
    <property type="entry name" value="PRK05443.2-2"/>
    <property type="match status" value="1"/>
</dbReference>
<keyword evidence="3 8" id="KW-0479">Metal-binding</keyword>
<comment type="function">
    <text evidence="9">Guanylyltransferase that catalyzes the activation of phosphoenolpyruvate (PEP) as enolpyruvoyl-2-diphospho-5'-guanosine, via the condensation of PEP with GTP. It is involved in the biosynthesis of coenzyme F420, a hydride carrier cofactor.</text>
</comment>
<reference evidence="15 16" key="1">
    <citation type="submission" date="2011-11" db="EMBL/GenBank/DDBJ databases">
        <title>Whole genome shotgun sequence of Gordonia araii NBRC 100433.</title>
        <authorList>
            <person name="Yoshida Y."/>
            <person name="Hosoyama A."/>
            <person name="Tsuchikane K."/>
            <person name="Katsumata H."/>
            <person name="Yamazaki S."/>
            <person name="Fujita N."/>
        </authorList>
    </citation>
    <scope>NUCLEOTIDE SEQUENCE [LARGE SCALE GENOMIC DNA]</scope>
    <source>
        <strain evidence="15 16">NBRC 100433</strain>
    </source>
</reference>
<dbReference type="AlphaFoldDB" id="G7H4E9"/>
<feature type="binding site" evidence="8">
    <location>
        <position position="694"/>
    </location>
    <ligand>
        <name>Mg(2+)</name>
        <dbReference type="ChEBI" id="CHEBI:18420"/>
    </ligand>
</feature>
<dbReference type="EC" id="2.7.7.105" evidence="9"/>
<dbReference type="HAMAP" id="MF_02114">
    <property type="entry name" value="CofC"/>
    <property type="match status" value="1"/>
</dbReference>
<evidence type="ECO:0000256" key="7">
    <source>
        <dbReference type="ARBA" id="ARBA00022842"/>
    </source>
</evidence>
<dbReference type="Pfam" id="PF13090">
    <property type="entry name" value="PP_kinase_C"/>
    <property type="match status" value="1"/>
</dbReference>
<dbReference type="Proteomes" id="UP000035088">
    <property type="component" value="Unassembled WGS sequence"/>
</dbReference>
<evidence type="ECO:0000259" key="13">
    <source>
        <dbReference type="Pfam" id="PF13090"/>
    </source>
</evidence>
<comment type="similarity">
    <text evidence="9">Belongs to the CofC family.</text>
</comment>
<keyword evidence="16" id="KW-1185">Reference proteome</keyword>
<dbReference type="NCBIfam" id="NF003922">
    <property type="entry name" value="PRK05443.2-3"/>
    <property type="match status" value="1"/>
</dbReference>
<dbReference type="Gene3D" id="3.30.870.10">
    <property type="entry name" value="Endonuclease Chain A"/>
    <property type="match status" value="2"/>
</dbReference>
<protein>
    <recommendedName>
        <fullName evidence="8 9">Multifunctional fusion protein</fullName>
    </recommendedName>
    <domain>
        <recommendedName>
            <fullName evidence="8">Polyphosphate kinase</fullName>
            <ecNumber evidence="8">2.7.4.1</ecNumber>
        </recommendedName>
        <alternativeName>
            <fullName evidence="8">ATP-polyphosphate phosphotransferase</fullName>
        </alternativeName>
        <alternativeName>
            <fullName evidence="8">Polyphosphoric acid kinase</fullName>
        </alternativeName>
    </domain>
    <domain>
        <recommendedName>
            <fullName evidence="9">Phosphoenolpyruvate guanylyltransferase</fullName>
            <shortName evidence="9">PEP guanylyltransferase</shortName>
            <ecNumber evidence="9">2.7.7.105</ecNumber>
        </recommendedName>
    </domain>
</protein>
<evidence type="ECO:0000256" key="1">
    <source>
        <dbReference type="ARBA" id="ARBA00022553"/>
    </source>
</evidence>
<evidence type="ECO:0000313" key="15">
    <source>
        <dbReference type="EMBL" id="GAB10724.1"/>
    </source>
</evidence>
<dbReference type="STRING" id="1073574.GOARA_061_01640"/>
<dbReference type="PANTHER" id="PTHR30218">
    <property type="entry name" value="POLYPHOSPHATE KINASE"/>
    <property type="match status" value="1"/>
</dbReference>
<comment type="pathway">
    <text evidence="9">Cofactor biosynthesis; coenzyme F420 biosynthesis.</text>
</comment>
<dbReference type="GO" id="GO:0046872">
    <property type="term" value="F:metal ion binding"/>
    <property type="evidence" value="ECO:0007669"/>
    <property type="project" value="UniProtKB-KW"/>
</dbReference>
<feature type="domain" description="Polyphosphate kinase N-terminal" evidence="12">
    <location>
        <begin position="288"/>
        <end position="394"/>
    </location>
</feature>
<feature type="binding site" evidence="8">
    <location>
        <position position="882"/>
    </location>
    <ligand>
        <name>ATP</name>
        <dbReference type="ChEBI" id="CHEBI:30616"/>
    </ligand>
</feature>
<evidence type="ECO:0000259" key="12">
    <source>
        <dbReference type="Pfam" id="PF13089"/>
    </source>
</evidence>
<dbReference type="EMBL" id="BAEE01000061">
    <property type="protein sequence ID" value="GAB10724.1"/>
    <property type="molecule type" value="Genomic_DNA"/>
</dbReference>
<evidence type="ECO:0000313" key="16">
    <source>
        <dbReference type="Proteomes" id="UP000035088"/>
    </source>
</evidence>
<dbReference type="HAMAP" id="MF_00347">
    <property type="entry name" value="Polyphosphate_kinase"/>
    <property type="match status" value="1"/>
</dbReference>
<feature type="binding site" evidence="9">
    <location>
        <position position="165"/>
    </location>
    <ligand>
        <name>phosphoenolpyruvate</name>
        <dbReference type="ChEBI" id="CHEBI:58702"/>
    </ligand>
</feature>
<feature type="binding site" evidence="8">
    <location>
        <position position="664"/>
    </location>
    <ligand>
        <name>Mg(2+)</name>
        <dbReference type="ChEBI" id="CHEBI:18420"/>
    </ligand>
</feature>
<dbReference type="GO" id="GO:0009358">
    <property type="term" value="C:polyphosphate kinase complex"/>
    <property type="evidence" value="ECO:0007669"/>
    <property type="project" value="InterPro"/>
</dbReference>
<comment type="PTM">
    <text evidence="8 10">An intermediate of this reaction is the autophosphorylated ppk in which a phosphate is covalently linked to a histidine residue through a N-P bond.</text>
</comment>
<feature type="active site" description="Phosphohistidine intermediate" evidence="8">
    <location>
        <position position="724"/>
    </location>
</feature>
<dbReference type="InterPro" id="IPR036830">
    <property type="entry name" value="PP_kinase_middle_dom_sf"/>
</dbReference>
<dbReference type="NCBIfam" id="TIGR03705">
    <property type="entry name" value="poly_P_kin"/>
    <property type="match status" value="1"/>
</dbReference>
<accession>G7H4E9</accession>
<dbReference type="CDD" id="cd09168">
    <property type="entry name" value="PLDc_PaPPK1_C2_like"/>
    <property type="match status" value="1"/>
</dbReference>
<dbReference type="UniPathway" id="UPA00071"/>
<dbReference type="NCBIfam" id="NF003918">
    <property type="entry name" value="PRK05443.1-2"/>
    <property type="match status" value="1"/>
</dbReference>
<comment type="function">
    <text evidence="8 10">Catalyzes the reversible transfer of the terminal phosphate of ATP to form a long-chain polyphosphate (polyP).</text>
</comment>
<dbReference type="SUPFAM" id="SSF140356">
    <property type="entry name" value="PPK N-terminal domain-like"/>
    <property type="match status" value="1"/>
</dbReference>
<dbReference type="InterPro" id="IPR041108">
    <property type="entry name" value="PP_kinase_C_1"/>
</dbReference>
<feature type="domain" description="Polyphosphate kinase C-terminal" evidence="14">
    <location>
        <begin position="619"/>
        <end position="785"/>
    </location>
</feature>
<feature type="binding site" evidence="8">
    <location>
        <position position="326"/>
    </location>
    <ligand>
        <name>ATP</name>
        <dbReference type="ChEBI" id="CHEBI:30616"/>
    </ligand>
</feature>
<feature type="binding site" evidence="9">
    <location>
        <position position="146"/>
    </location>
    <ligand>
        <name>phosphoenolpyruvate</name>
        <dbReference type="ChEBI" id="CHEBI:58702"/>
    </ligand>
</feature>
<feature type="binding site" evidence="8">
    <location>
        <position position="757"/>
    </location>
    <ligand>
        <name>ATP</name>
        <dbReference type="ChEBI" id="CHEBI:30616"/>
    </ligand>
</feature>
<dbReference type="NCBIfam" id="NF003917">
    <property type="entry name" value="PRK05443.1-1"/>
    <property type="match status" value="1"/>
</dbReference>
<comment type="caution">
    <text evidence="15">The sequence shown here is derived from an EMBL/GenBank/DDBJ whole genome shotgun (WGS) entry which is preliminary data.</text>
</comment>
<evidence type="ECO:0000256" key="4">
    <source>
        <dbReference type="ARBA" id="ARBA00022741"/>
    </source>
</evidence>
<dbReference type="GO" id="GO:0006799">
    <property type="term" value="P:polyphosphate biosynthetic process"/>
    <property type="evidence" value="ECO:0007669"/>
    <property type="project" value="UniProtKB-UniRule"/>
</dbReference>
<keyword evidence="6 8" id="KW-0067">ATP-binding</keyword>
<keyword evidence="1 8" id="KW-0597">Phosphoprotein</keyword>
<dbReference type="Gene3D" id="1.20.58.310">
    <property type="entry name" value="Polyphosphate kinase N-terminal domain"/>
    <property type="match status" value="1"/>
</dbReference>
<sequence>MMEYVTWGAVLAVKPLPQAKTRLNGEADDRAALVLAMLSDALAAAADAGLASLVVTPDPRIAKAARSAGALTADEPADSRGLNAAFVHGQRVLADHDPAVDSVVFLQADLPAASADGLLAALSAHEQRTDSLHRQSFIADLDGTGTAALLRPVDVDEPPLFGPDSAAAHRRAGVVDLTPGDEAGDGAWSGLRADVDTLADLTRAARIGVGAATAEWLRARSLPSDAGAPGVVHDEAVSADAPETPAQTPSTTVEPRVIETITTDPGPGAPPAATAQPDESADLPADRYLNRELSWLDFNSRVLALAEDQSLPLLERAKFLAIFTSNLDEFFMVRVAGLKRRDETGLSVRSADGLSPREQLHRIALRTQSIATRQARVFNESVKPALDEEGIHIVSWSDLDAPQRERLVGYFNDQVFPVLTPLAVDPAHPFPYISGLSLNLAVTVRDRTDGAEHFARVKVPDNVARFLRVDQLVGTEPGQDGPRDVVFLPLEEVISANLGELFPGMDIVEHHAFRITRNADFEVDEDRDEDLLQALERELARRRFGSPVRLEIEEDMSEHMLDLLLRELDVDPADVIAVPGPLDLSSLFQIYDVDRPALKDPPFVPVTNPAFGERETPKSVFSTLREGDVLVHHPYESFSTSVQRFIEQAAADPQVLAIKQTLYRTSGDSPVVDALIAAAEAGKQVVALVEIKARFDEQANIKWARKLEQAGVHVVYGLVGLKTHCKTCLVVRREGSTIRRYCHIGTGNYNPKTARLYEDVGLFTAAPEIGADLTDLFNTLTGYSRKHSYRNLLVAPDGIRSGIIERIGNEIARHREGDRSARIRLKANALVDEQIIDALYRASQAGVPVEIVVRGICALRPAIPGVSDNITVRSILGRFLEHSRIFQFGAQDEFWIGSADMMHRNLDRRVEVLVKVENPRLTQQLADIFDSALDPRTRCWVLGHDGGWTASPGADVEVRDHQTDLMARYRRAAAGSA</sequence>
<evidence type="ECO:0000259" key="14">
    <source>
        <dbReference type="Pfam" id="PF17941"/>
    </source>
</evidence>
<comment type="catalytic activity">
    <reaction evidence="9">
        <text>phosphoenolpyruvate + GTP + H(+) = enolpyruvoyl-2-diphospho-5'-guanosine + diphosphate</text>
        <dbReference type="Rhea" id="RHEA:30519"/>
        <dbReference type="ChEBI" id="CHEBI:15378"/>
        <dbReference type="ChEBI" id="CHEBI:33019"/>
        <dbReference type="ChEBI" id="CHEBI:37565"/>
        <dbReference type="ChEBI" id="CHEBI:58702"/>
        <dbReference type="ChEBI" id="CHEBI:143701"/>
        <dbReference type="EC" id="2.7.7.105"/>
    </reaction>
</comment>
<organism evidence="15 16">
    <name type="scientific">Gordonia araii NBRC 100433</name>
    <dbReference type="NCBI Taxonomy" id="1073574"/>
    <lineage>
        <taxon>Bacteria</taxon>
        <taxon>Bacillati</taxon>
        <taxon>Actinomycetota</taxon>
        <taxon>Actinomycetes</taxon>
        <taxon>Mycobacteriales</taxon>
        <taxon>Gordoniaceae</taxon>
        <taxon>Gordonia</taxon>
    </lineage>
</organism>
<dbReference type="GO" id="GO:0052645">
    <property type="term" value="P:F420-0 metabolic process"/>
    <property type="evidence" value="ECO:0007669"/>
    <property type="project" value="UniProtKB-UniRule"/>
</dbReference>
<keyword evidence="9" id="KW-0548">Nucleotidyltransferase</keyword>
<keyword evidence="2 8" id="KW-0808">Transferase</keyword>
<dbReference type="GO" id="GO:0005524">
    <property type="term" value="F:ATP binding"/>
    <property type="evidence" value="ECO:0007669"/>
    <property type="project" value="UniProtKB-KW"/>
</dbReference>
<proteinExistence type="inferred from homology"/>
<dbReference type="InterPro" id="IPR025198">
    <property type="entry name" value="PPK_N_dom"/>
</dbReference>
<dbReference type="GO" id="GO:0008976">
    <property type="term" value="F:polyphosphate kinase activity"/>
    <property type="evidence" value="ECO:0007669"/>
    <property type="project" value="UniProtKB-UniRule"/>
</dbReference>
<comment type="cofactor">
    <cofactor evidence="8">
        <name>Mg(2+)</name>
        <dbReference type="ChEBI" id="CHEBI:18420"/>
    </cofactor>
</comment>
<keyword evidence="7 8" id="KW-0460">Magnesium</keyword>